<dbReference type="RefSeq" id="WP_386767508.1">
    <property type="nucleotide sequence ID" value="NZ_JBHSTI010000008.1"/>
</dbReference>
<organism evidence="1 2">
    <name type="scientific">Longivirga aurantiaca</name>
    <dbReference type="NCBI Taxonomy" id="1837743"/>
    <lineage>
        <taxon>Bacteria</taxon>
        <taxon>Bacillati</taxon>
        <taxon>Actinomycetota</taxon>
        <taxon>Actinomycetes</taxon>
        <taxon>Sporichthyales</taxon>
        <taxon>Sporichthyaceae</taxon>
        <taxon>Longivirga</taxon>
    </lineage>
</organism>
<proteinExistence type="predicted"/>
<dbReference type="SUPFAM" id="SSF53187">
    <property type="entry name" value="Zn-dependent exopeptidases"/>
    <property type="match status" value="1"/>
</dbReference>
<dbReference type="InterPro" id="IPR007709">
    <property type="entry name" value="N-FG_amidohydro"/>
</dbReference>
<protein>
    <submittedName>
        <fullName evidence="1">N-formylglutamate amidohydrolase</fullName>
        <ecNumber evidence="1">3.5.1.68</ecNumber>
    </submittedName>
</protein>
<sequence length="270" mass="29230">MASAQQSSFDVVPGDASSSVVLHVPHASTVIPSDVRARILLDDDALAAELRAMTDASTDVVAAHAAAAARIRPWSFVNRLSRLVVDPERFTEPGAEEMDAIGMGAVYTATSVLGPLRDADPAHRADLLARYFTPYAESLADLVSARLDAHGRALVVDVHSYPRDVLPYERHPEAARPAVCLGFDERHTPGWLRDRAAEAFREWETAVDQPFAGTYVPLRHYGKDRRVSSLMVEIRRDQYLDGDGEPVAAEVARLGAALAALVDSLDAVPA</sequence>
<keyword evidence="2" id="KW-1185">Reference proteome</keyword>
<evidence type="ECO:0000313" key="2">
    <source>
        <dbReference type="Proteomes" id="UP001596138"/>
    </source>
</evidence>
<keyword evidence="1" id="KW-0378">Hydrolase</keyword>
<evidence type="ECO:0000313" key="1">
    <source>
        <dbReference type="EMBL" id="MFC6238901.1"/>
    </source>
</evidence>
<dbReference type="EMBL" id="JBHSTI010000008">
    <property type="protein sequence ID" value="MFC6238901.1"/>
    <property type="molecule type" value="Genomic_DNA"/>
</dbReference>
<dbReference type="EC" id="3.5.1.68" evidence="1"/>
<name>A0ABW1T2F1_9ACTN</name>
<gene>
    <name evidence="1" type="ORF">ACFQGU_13510</name>
</gene>
<reference evidence="2" key="1">
    <citation type="journal article" date="2019" name="Int. J. Syst. Evol. Microbiol.">
        <title>The Global Catalogue of Microorganisms (GCM) 10K type strain sequencing project: providing services to taxonomists for standard genome sequencing and annotation.</title>
        <authorList>
            <consortium name="The Broad Institute Genomics Platform"/>
            <consortium name="The Broad Institute Genome Sequencing Center for Infectious Disease"/>
            <person name="Wu L."/>
            <person name="Ma J."/>
        </authorList>
    </citation>
    <scope>NUCLEOTIDE SEQUENCE [LARGE SCALE GENOMIC DNA]</scope>
    <source>
        <strain evidence="2">CGMCC 4.7317</strain>
    </source>
</reference>
<dbReference type="Gene3D" id="3.40.630.40">
    <property type="entry name" value="Zn-dependent exopeptidases"/>
    <property type="match status" value="1"/>
</dbReference>
<comment type="caution">
    <text evidence="1">The sequence shown here is derived from an EMBL/GenBank/DDBJ whole genome shotgun (WGS) entry which is preliminary data.</text>
</comment>
<dbReference type="Pfam" id="PF05013">
    <property type="entry name" value="FGase"/>
    <property type="match status" value="1"/>
</dbReference>
<dbReference type="GO" id="GO:0050129">
    <property type="term" value="F:N-formylglutamate deformylase activity"/>
    <property type="evidence" value="ECO:0007669"/>
    <property type="project" value="UniProtKB-EC"/>
</dbReference>
<accession>A0ABW1T2F1</accession>
<dbReference type="Proteomes" id="UP001596138">
    <property type="component" value="Unassembled WGS sequence"/>
</dbReference>